<feature type="compositionally biased region" description="Basic and acidic residues" evidence="6">
    <location>
        <begin position="102"/>
        <end position="111"/>
    </location>
</feature>
<dbReference type="CDD" id="cd14014">
    <property type="entry name" value="STKc_PknB_like"/>
    <property type="match status" value="1"/>
</dbReference>
<feature type="compositionally biased region" description="Pro residues" evidence="6">
    <location>
        <begin position="608"/>
        <end position="618"/>
    </location>
</feature>
<keyword evidence="3 9" id="KW-0418">Kinase</keyword>
<keyword evidence="7" id="KW-0812">Transmembrane</keyword>
<feature type="region of interest" description="Disordered" evidence="6">
    <location>
        <begin position="81"/>
        <end position="114"/>
    </location>
</feature>
<evidence type="ECO:0000256" key="3">
    <source>
        <dbReference type="ARBA" id="ARBA00022777"/>
    </source>
</evidence>
<evidence type="ECO:0000256" key="2">
    <source>
        <dbReference type="ARBA" id="ARBA00022741"/>
    </source>
</evidence>
<evidence type="ECO:0000256" key="4">
    <source>
        <dbReference type="ARBA" id="ARBA00022840"/>
    </source>
</evidence>
<dbReference type="SMART" id="SM00220">
    <property type="entry name" value="S_TKc"/>
    <property type="match status" value="1"/>
</dbReference>
<keyword evidence="4 5" id="KW-0067">ATP-binding</keyword>
<accession>A0ABT5C6Z4</accession>
<gene>
    <name evidence="9" type="ORF">POL72_30910</name>
</gene>
<feature type="transmembrane region" description="Helical" evidence="7">
    <location>
        <begin position="553"/>
        <end position="579"/>
    </location>
</feature>
<keyword evidence="1" id="KW-0808">Transferase</keyword>
<keyword evidence="7" id="KW-1133">Transmembrane helix</keyword>
<dbReference type="PANTHER" id="PTHR43289">
    <property type="entry name" value="MITOGEN-ACTIVATED PROTEIN KINASE KINASE KINASE 20-RELATED"/>
    <property type="match status" value="1"/>
</dbReference>
<feature type="region of interest" description="Disordered" evidence="6">
    <location>
        <begin position="481"/>
        <end position="515"/>
    </location>
</feature>
<feature type="binding site" evidence="5">
    <location>
        <position position="59"/>
    </location>
    <ligand>
        <name>ATP</name>
        <dbReference type="ChEBI" id="CHEBI:30616"/>
    </ligand>
</feature>
<dbReference type="PANTHER" id="PTHR43289:SF6">
    <property type="entry name" value="SERINE_THREONINE-PROTEIN KINASE NEKL-3"/>
    <property type="match status" value="1"/>
</dbReference>
<dbReference type="Proteomes" id="UP001217485">
    <property type="component" value="Unassembled WGS sequence"/>
</dbReference>
<evidence type="ECO:0000259" key="8">
    <source>
        <dbReference type="PROSITE" id="PS50011"/>
    </source>
</evidence>
<dbReference type="InterPro" id="IPR011009">
    <property type="entry name" value="Kinase-like_dom_sf"/>
</dbReference>
<feature type="compositionally biased region" description="Pro residues" evidence="6">
    <location>
        <begin position="484"/>
        <end position="507"/>
    </location>
</feature>
<dbReference type="PROSITE" id="PS50011">
    <property type="entry name" value="PROTEIN_KINASE_DOM"/>
    <property type="match status" value="1"/>
</dbReference>
<evidence type="ECO:0000256" key="1">
    <source>
        <dbReference type="ARBA" id="ARBA00022679"/>
    </source>
</evidence>
<dbReference type="GO" id="GO:0016301">
    <property type="term" value="F:kinase activity"/>
    <property type="evidence" value="ECO:0007669"/>
    <property type="project" value="UniProtKB-KW"/>
</dbReference>
<reference evidence="9 10" key="1">
    <citation type="submission" date="2023-01" db="EMBL/GenBank/DDBJ databases">
        <title>Minimal conservation of predation-associated metabolite biosynthetic gene clusters underscores biosynthetic potential of Myxococcota including descriptions for ten novel species: Archangium lansinium sp. nov., Myxococcus landrumus sp. nov., Nannocystis bai.</title>
        <authorList>
            <person name="Ahearne A."/>
            <person name="Stevens C."/>
            <person name="Dowd S."/>
        </authorList>
    </citation>
    <scope>NUCLEOTIDE SEQUENCE [LARGE SCALE GENOMIC DNA]</scope>
    <source>
        <strain evidence="9 10">WIWO2</strain>
    </source>
</reference>
<feature type="region of interest" description="Disordered" evidence="6">
    <location>
        <begin position="582"/>
        <end position="618"/>
    </location>
</feature>
<dbReference type="InterPro" id="IPR017441">
    <property type="entry name" value="Protein_kinase_ATP_BS"/>
</dbReference>
<evidence type="ECO:0000313" key="10">
    <source>
        <dbReference type="Proteomes" id="UP001217485"/>
    </source>
</evidence>
<dbReference type="SUPFAM" id="SSF56112">
    <property type="entry name" value="Protein kinase-like (PK-like)"/>
    <property type="match status" value="1"/>
</dbReference>
<dbReference type="EMBL" id="JAQNDK010000003">
    <property type="protein sequence ID" value="MDC0682186.1"/>
    <property type="molecule type" value="Genomic_DNA"/>
</dbReference>
<dbReference type="Pfam" id="PF00069">
    <property type="entry name" value="Pkinase"/>
    <property type="match status" value="1"/>
</dbReference>
<dbReference type="InterPro" id="IPR000719">
    <property type="entry name" value="Prot_kinase_dom"/>
</dbReference>
<name>A0ABT5C6Z4_9BACT</name>
<evidence type="ECO:0000256" key="6">
    <source>
        <dbReference type="SAM" id="MobiDB-lite"/>
    </source>
</evidence>
<evidence type="ECO:0000313" key="9">
    <source>
        <dbReference type="EMBL" id="MDC0682186.1"/>
    </source>
</evidence>
<feature type="region of interest" description="Disordered" evidence="6">
    <location>
        <begin position="384"/>
        <end position="469"/>
    </location>
</feature>
<dbReference type="PROSITE" id="PS00107">
    <property type="entry name" value="PROTEIN_KINASE_ATP"/>
    <property type="match status" value="1"/>
</dbReference>
<evidence type="ECO:0000256" key="5">
    <source>
        <dbReference type="PROSITE-ProRule" id="PRU10141"/>
    </source>
</evidence>
<proteinExistence type="predicted"/>
<comment type="caution">
    <text evidence="9">The sequence shown here is derived from an EMBL/GenBank/DDBJ whole genome shotgun (WGS) entry which is preliminary data.</text>
</comment>
<evidence type="ECO:0000256" key="7">
    <source>
        <dbReference type="SAM" id="Phobius"/>
    </source>
</evidence>
<dbReference type="Gene3D" id="3.30.200.20">
    <property type="entry name" value="Phosphorylase Kinase, domain 1"/>
    <property type="match status" value="1"/>
</dbReference>
<protein>
    <submittedName>
        <fullName evidence="9">Serine/threonine-protein kinase</fullName>
    </submittedName>
</protein>
<keyword evidence="10" id="KW-1185">Reference proteome</keyword>
<keyword evidence="7" id="KW-0472">Membrane</keyword>
<dbReference type="Gene3D" id="1.10.510.10">
    <property type="entry name" value="Transferase(Phosphotransferase) domain 1"/>
    <property type="match status" value="1"/>
</dbReference>
<organism evidence="9 10">
    <name type="scientific">Sorangium atrum</name>
    <dbReference type="NCBI Taxonomy" id="2995308"/>
    <lineage>
        <taxon>Bacteria</taxon>
        <taxon>Pseudomonadati</taxon>
        <taxon>Myxococcota</taxon>
        <taxon>Polyangia</taxon>
        <taxon>Polyangiales</taxon>
        <taxon>Polyangiaceae</taxon>
        <taxon>Sorangium</taxon>
    </lineage>
</organism>
<feature type="compositionally biased region" description="Low complexity" evidence="6">
    <location>
        <begin position="419"/>
        <end position="431"/>
    </location>
</feature>
<keyword evidence="2 5" id="KW-0547">Nucleotide-binding</keyword>
<dbReference type="RefSeq" id="WP_272099834.1">
    <property type="nucleotide sequence ID" value="NZ_JAQNDK010000003.1"/>
</dbReference>
<sequence>MDCLRSSAPLDAGLPSSERFLRGRLLGGRYLVEHMIGAGAMGRVYRARHLGLGRACAVKVIHERVAAPRVGGRASHRVCTTRVAASPRGEGAGHRGSSGVSERSRSEERSRSGGVRAGDAVLRFHVEALAASRLDHPNIVRVLDFGCEPVSLHGALGANAGGHEAEPPSLWYLVTEHLDGEDLIDLLNATPILPPERIVSIMRQLCSALQHAHDAGVIHRDVKPENIRLVPRFDDDGAPFEQVKLLDFGTAKLLHDDRSGAFGGSPLLPVPDEDNGRLVIGTPAYMSPEQAAGQAVDARSDVYACGVLLFEMATGRLPFERPTPVALAAAHVESPPPRPSALHPAFDPDLEALILQCLRKNPEDRPQSARALREALGHIALRRARSAADEHAAVSGSPRPSEGGRPATASSSRRRSSAEDAATARSAGASTWVGYRSPSLPESAHLDRPGSPPTTQRDESSAPTWVGHRSTPCLPAALVETASPPAPAGAPPVDAAPPPTEAPPPAHAPASAQRAPALDAAIEPLSLLRAHRSCGSRSLVALHRRRRGRLAPVVIGTVAATVLGGSLCLLFNAAGAALATLTSPSPEREGEAPPTAEGRAWPARAPEPDPTCPAGPPR</sequence>
<feature type="domain" description="Protein kinase" evidence="8">
    <location>
        <begin position="30"/>
        <end position="381"/>
    </location>
</feature>